<keyword evidence="1" id="KW-0808">Transferase</keyword>
<evidence type="ECO:0000313" key="2">
    <source>
        <dbReference type="Proteomes" id="UP001362999"/>
    </source>
</evidence>
<name>A0AAW0B5T4_9AGAR</name>
<dbReference type="Pfam" id="PF13489">
    <property type="entry name" value="Methyltransf_23"/>
    <property type="match status" value="1"/>
</dbReference>
<comment type="caution">
    <text evidence="1">The sequence shown here is derived from an EMBL/GenBank/DDBJ whole genome shotgun (WGS) entry which is preliminary data.</text>
</comment>
<dbReference type="GO" id="GO:0008168">
    <property type="term" value="F:methyltransferase activity"/>
    <property type="evidence" value="ECO:0007669"/>
    <property type="project" value="UniProtKB-KW"/>
</dbReference>
<dbReference type="EMBL" id="JAWWNJ010000039">
    <property type="protein sequence ID" value="KAK7021214.1"/>
    <property type="molecule type" value="Genomic_DNA"/>
</dbReference>
<reference evidence="1 2" key="1">
    <citation type="journal article" date="2024" name="J Genomics">
        <title>Draft genome sequencing and assembly of Favolaschia claudopus CIRM-BRFM 2984 isolated from oak limbs.</title>
        <authorList>
            <person name="Navarro D."/>
            <person name="Drula E."/>
            <person name="Chaduli D."/>
            <person name="Cazenave R."/>
            <person name="Ahrendt S."/>
            <person name="Wang J."/>
            <person name="Lipzen A."/>
            <person name="Daum C."/>
            <person name="Barry K."/>
            <person name="Grigoriev I.V."/>
            <person name="Favel A."/>
            <person name="Rosso M.N."/>
            <person name="Martin F."/>
        </authorList>
    </citation>
    <scope>NUCLEOTIDE SEQUENCE [LARGE SCALE GENOMIC DNA]</scope>
    <source>
        <strain evidence="1 2">CIRM-BRFM 2984</strain>
    </source>
</reference>
<dbReference type="Proteomes" id="UP001362999">
    <property type="component" value="Unassembled WGS sequence"/>
</dbReference>
<keyword evidence="2" id="KW-1185">Reference proteome</keyword>
<dbReference type="PANTHER" id="PTHR43591:SF24">
    <property type="entry name" value="2-METHOXY-6-POLYPRENYL-1,4-BENZOQUINOL METHYLASE, MITOCHONDRIAL"/>
    <property type="match status" value="1"/>
</dbReference>
<keyword evidence="1" id="KW-0489">Methyltransferase</keyword>
<evidence type="ECO:0000313" key="1">
    <source>
        <dbReference type="EMBL" id="KAK7021214.1"/>
    </source>
</evidence>
<dbReference type="Gene3D" id="3.40.50.150">
    <property type="entry name" value="Vaccinia Virus protein VP39"/>
    <property type="match status" value="1"/>
</dbReference>
<proteinExistence type="predicted"/>
<dbReference type="PANTHER" id="PTHR43591">
    <property type="entry name" value="METHYLTRANSFERASE"/>
    <property type="match status" value="1"/>
</dbReference>
<dbReference type="CDD" id="cd02440">
    <property type="entry name" value="AdoMet_MTases"/>
    <property type="match status" value="1"/>
</dbReference>
<accession>A0AAW0B5T4</accession>
<sequence length="269" mass="29206">MSSNPEYVLPVNETEWDRLDAQSNGMDAYLGKLVPEAVTAPKKILEIGAGSGAWAIKVAKQFPDAEVIAADMNPLPERPIPSNLKYEKVNAIEPFPFAAGSFDVVHTRLTLCHLPGGRDEVLPRMIDLVAPGGYLVIDDINWQTNFDKLDNAANIKAALGFIIGSTKALKGDPHFGTGLKAALEGSSKLTDVRVEEIEASLNGPPAGTDARIGTFSRLFRETLTRAVAGAPLTDEAQKTMQKNFLEEMGNDKLEWNYNVGFYFASAKKV</sequence>
<organism evidence="1 2">
    <name type="scientific">Favolaschia claudopus</name>
    <dbReference type="NCBI Taxonomy" id="2862362"/>
    <lineage>
        <taxon>Eukaryota</taxon>
        <taxon>Fungi</taxon>
        <taxon>Dikarya</taxon>
        <taxon>Basidiomycota</taxon>
        <taxon>Agaricomycotina</taxon>
        <taxon>Agaricomycetes</taxon>
        <taxon>Agaricomycetidae</taxon>
        <taxon>Agaricales</taxon>
        <taxon>Marasmiineae</taxon>
        <taxon>Mycenaceae</taxon>
        <taxon>Favolaschia</taxon>
    </lineage>
</organism>
<protein>
    <submittedName>
        <fullName evidence="1">Methyltransferase str2</fullName>
    </submittedName>
</protein>
<dbReference type="GO" id="GO:0032259">
    <property type="term" value="P:methylation"/>
    <property type="evidence" value="ECO:0007669"/>
    <property type="project" value="UniProtKB-KW"/>
</dbReference>
<dbReference type="AlphaFoldDB" id="A0AAW0B5T4"/>
<gene>
    <name evidence="1" type="ORF">R3P38DRAFT_2965633</name>
</gene>
<dbReference type="InterPro" id="IPR029063">
    <property type="entry name" value="SAM-dependent_MTases_sf"/>
</dbReference>
<dbReference type="SUPFAM" id="SSF53335">
    <property type="entry name" value="S-adenosyl-L-methionine-dependent methyltransferases"/>
    <property type="match status" value="1"/>
</dbReference>